<dbReference type="EMBL" id="WWEO01000042">
    <property type="protein sequence ID" value="NCD69683.1"/>
    <property type="molecule type" value="Genomic_DNA"/>
</dbReference>
<proteinExistence type="predicted"/>
<evidence type="ECO:0000313" key="3">
    <source>
        <dbReference type="Proteomes" id="UP000638732"/>
    </source>
</evidence>
<dbReference type="InterPro" id="IPR014756">
    <property type="entry name" value="Ig_E-set"/>
</dbReference>
<comment type="caution">
    <text evidence="2">The sequence shown here is derived from an EMBL/GenBank/DDBJ whole genome shotgun (WGS) entry which is preliminary data.</text>
</comment>
<reference evidence="2" key="1">
    <citation type="submission" date="2020-01" db="EMBL/GenBank/DDBJ databases">
        <authorList>
            <person name="Seo Y.L."/>
        </authorList>
    </citation>
    <scope>NUCLEOTIDE SEQUENCE</scope>
    <source>
        <strain evidence="2">R11</strain>
    </source>
</reference>
<dbReference type="InterPro" id="IPR031345">
    <property type="entry name" value="T9SS_Plug_N"/>
</dbReference>
<protein>
    <submittedName>
        <fullName evidence="2">DUF5103 domain-containing protein</fullName>
    </submittedName>
</protein>
<evidence type="ECO:0000259" key="1">
    <source>
        <dbReference type="Pfam" id="PF17116"/>
    </source>
</evidence>
<dbReference type="SUPFAM" id="SSF81296">
    <property type="entry name" value="E set domains"/>
    <property type="match status" value="1"/>
</dbReference>
<dbReference type="AlphaFoldDB" id="A0A966DS23"/>
<organism evidence="2 3">
    <name type="scientific">Mucilaginibacter agri</name>
    <dbReference type="NCBI Taxonomy" id="2695265"/>
    <lineage>
        <taxon>Bacteria</taxon>
        <taxon>Pseudomonadati</taxon>
        <taxon>Bacteroidota</taxon>
        <taxon>Sphingobacteriia</taxon>
        <taxon>Sphingobacteriales</taxon>
        <taxon>Sphingobacteriaceae</taxon>
        <taxon>Mucilaginibacter</taxon>
    </lineage>
</organism>
<gene>
    <name evidence="2" type="ORF">GSY63_09980</name>
</gene>
<keyword evidence="3" id="KW-1185">Reference proteome</keyword>
<evidence type="ECO:0000313" key="2">
    <source>
        <dbReference type="EMBL" id="NCD69683.1"/>
    </source>
</evidence>
<dbReference type="Proteomes" id="UP000638732">
    <property type="component" value="Unassembled WGS sequence"/>
</dbReference>
<reference evidence="2" key="2">
    <citation type="submission" date="2020-10" db="EMBL/GenBank/DDBJ databases">
        <title>Mucilaginibacter sp. nov., isolated from soil.</title>
        <authorList>
            <person name="Jeon C.O."/>
        </authorList>
    </citation>
    <scope>NUCLEOTIDE SEQUENCE</scope>
    <source>
        <strain evidence="2">R11</strain>
    </source>
</reference>
<name>A0A966DS23_9SPHI</name>
<accession>A0A966DS23</accession>
<dbReference type="Gene3D" id="2.60.40.10">
    <property type="entry name" value="Immunoglobulins"/>
    <property type="match status" value="1"/>
</dbReference>
<dbReference type="InterPro" id="IPR013783">
    <property type="entry name" value="Ig-like_fold"/>
</dbReference>
<dbReference type="Pfam" id="PF17116">
    <property type="entry name" value="T9SS_plug_1st"/>
    <property type="match status" value="1"/>
</dbReference>
<feature type="domain" description="Type 9 secretion system plug protein N-terminal" evidence="1">
    <location>
        <begin position="36"/>
        <end position="160"/>
    </location>
</feature>
<dbReference type="RefSeq" id="WP_166585671.1">
    <property type="nucleotide sequence ID" value="NZ_WWEO01000042.1"/>
</dbReference>
<sequence>MKRVQFSFAIVLCLFSFLQKSFSQVIYDNRVYRPSIKTVEFYNTAKEGSFPVIGLGSNEQLLLAFDDLGSNTRTYNYTIEHCDAQWNPSRISPTEYLTSFTEDRIMDYRYSVSTYQKYIHYELVLPNRNVAPKIAGNYLLKVYENGDSGTPILTRRFYVVNPRANIAAEIAPSNNVALRQTNQKINFQIDFNGIVIQNPYGDVRVAIMQNARSETTQLNTRPTFIRGTSLLYSDISANDYPGGNEYRHFDTRSLRLNSERIARIFRDTVNTVLLLADRSRIDDNYLFNYDNNGGFYVRNQEGSDQRVDADYAQIYFNLGMPGATTGQDVYVVGKFNDYVLDQRSRMNLDAGKGRYFFNTPLKQGVYDYQYVLVNKDGKPDYTTLEGNHFETENDYQILVYFRPPGARWEELIGYRLLNSGRK</sequence>